<dbReference type="Proteomes" id="UP000299102">
    <property type="component" value="Unassembled WGS sequence"/>
</dbReference>
<keyword evidence="2" id="KW-1185">Reference proteome</keyword>
<reference evidence="1 2" key="1">
    <citation type="journal article" date="2019" name="Commun. Biol.">
        <title>The bagworm genome reveals a unique fibroin gene that provides high tensile strength.</title>
        <authorList>
            <person name="Kono N."/>
            <person name="Nakamura H."/>
            <person name="Ohtoshi R."/>
            <person name="Tomita M."/>
            <person name="Numata K."/>
            <person name="Arakawa K."/>
        </authorList>
    </citation>
    <scope>NUCLEOTIDE SEQUENCE [LARGE SCALE GENOMIC DNA]</scope>
</reference>
<organism evidence="1 2">
    <name type="scientific">Eumeta variegata</name>
    <name type="common">Bagworm moth</name>
    <name type="synonym">Eumeta japonica</name>
    <dbReference type="NCBI Taxonomy" id="151549"/>
    <lineage>
        <taxon>Eukaryota</taxon>
        <taxon>Metazoa</taxon>
        <taxon>Ecdysozoa</taxon>
        <taxon>Arthropoda</taxon>
        <taxon>Hexapoda</taxon>
        <taxon>Insecta</taxon>
        <taxon>Pterygota</taxon>
        <taxon>Neoptera</taxon>
        <taxon>Endopterygota</taxon>
        <taxon>Lepidoptera</taxon>
        <taxon>Glossata</taxon>
        <taxon>Ditrysia</taxon>
        <taxon>Tineoidea</taxon>
        <taxon>Psychidae</taxon>
        <taxon>Oiketicinae</taxon>
        <taxon>Eumeta</taxon>
    </lineage>
</organism>
<dbReference type="EMBL" id="BGZK01001694">
    <property type="protein sequence ID" value="GBP84692.1"/>
    <property type="molecule type" value="Genomic_DNA"/>
</dbReference>
<sequence length="104" mass="11573">MSVNQIIGTSIRSGRVLSAVRRSQTLPGVISQALLFSLLQIAYTTLQLLSYLQCTGPRWCSVCEERSGVGNDTVTRFWARFVGRNRSFQITFASRTRVEPSGSE</sequence>
<protein>
    <submittedName>
        <fullName evidence="1">Uncharacterized protein</fullName>
    </submittedName>
</protein>
<name>A0A4C1ZBH1_EUMVA</name>
<evidence type="ECO:0000313" key="2">
    <source>
        <dbReference type="Proteomes" id="UP000299102"/>
    </source>
</evidence>
<dbReference type="AlphaFoldDB" id="A0A4C1ZBH1"/>
<evidence type="ECO:0000313" key="1">
    <source>
        <dbReference type="EMBL" id="GBP84692.1"/>
    </source>
</evidence>
<comment type="caution">
    <text evidence="1">The sequence shown here is derived from an EMBL/GenBank/DDBJ whole genome shotgun (WGS) entry which is preliminary data.</text>
</comment>
<gene>
    <name evidence="1" type="ORF">EVAR_32318_1</name>
</gene>
<proteinExistence type="predicted"/>
<accession>A0A4C1ZBH1</accession>